<name>A0A562VLE4_9BACT</name>
<dbReference type="InterPro" id="IPR034084">
    <property type="entry name" value="Thermitase-like_dom"/>
</dbReference>
<dbReference type="PANTHER" id="PTHR43806:SF11">
    <property type="entry name" value="CEREVISIN-RELATED"/>
    <property type="match status" value="1"/>
</dbReference>
<dbReference type="InterPro" id="IPR054399">
    <property type="entry name" value="Fervidolysin-like_N_prodom"/>
</dbReference>
<proteinExistence type="inferred from homology"/>
<evidence type="ECO:0000259" key="10">
    <source>
        <dbReference type="Pfam" id="PF22148"/>
    </source>
</evidence>
<keyword evidence="4 7" id="KW-0645">Protease</keyword>
<dbReference type="RefSeq" id="WP_145023082.1">
    <property type="nucleotide sequence ID" value="NZ_VLLN01000014.1"/>
</dbReference>
<dbReference type="Pfam" id="PF22148">
    <property type="entry name" value="Fervidolysin_NPro-like"/>
    <property type="match status" value="1"/>
</dbReference>
<evidence type="ECO:0000256" key="1">
    <source>
        <dbReference type="ARBA" id="ARBA00004613"/>
    </source>
</evidence>
<dbReference type="InterPro" id="IPR015500">
    <property type="entry name" value="Peptidase_S8_subtilisin-rel"/>
</dbReference>
<dbReference type="InterPro" id="IPR036852">
    <property type="entry name" value="Peptidase_S8/S53_dom_sf"/>
</dbReference>
<evidence type="ECO:0000313" key="11">
    <source>
        <dbReference type="EMBL" id="TWJ18783.1"/>
    </source>
</evidence>
<comment type="similarity">
    <text evidence="2 7">Belongs to the peptidase S8 family.</text>
</comment>
<dbReference type="EMBL" id="VLLN01000014">
    <property type="protein sequence ID" value="TWJ18783.1"/>
    <property type="molecule type" value="Genomic_DNA"/>
</dbReference>
<dbReference type="SUPFAM" id="SSF52743">
    <property type="entry name" value="Subtilisin-like"/>
    <property type="match status" value="1"/>
</dbReference>
<keyword evidence="12" id="KW-1185">Reference proteome</keyword>
<feature type="chain" id="PRO_5022155321" evidence="8">
    <location>
        <begin position="28"/>
        <end position="585"/>
    </location>
</feature>
<dbReference type="Pfam" id="PF00082">
    <property type="entry name" value="Peptidase_S8"/>
    <property type="match status" value="1"/>
</dbReference>
<sequence>MKATSRNILSAVLLVGLTLFSTQQSQANTAPAKFVEDELLVQVKPGAPHEKVHRAFADEGASVAGEIPQLNIRQIKIPSHLREKARKNFANNPHFKFVEPNYIADPTIIPNDPSFSSQWHLPKIFAPQGWDTVTGSPSVDIAIADSGVDPTHPDLAGKLIPGYNFYDNNNNTSDVYGHGTKVAGTAAAIGNNGIGVTGVAWGSAIMPLRVSDTAGYGYYSMMANAIVYAADHGVRIVNLSFGGTSSSTTLQSAIDYAWSKGTIVFASAGNSNVSTLTYPAACNHAVAVAATDSSDNKASFSNYGSWITVAAPGSGIYTTANGGGYASVSGTSFSSPITAGVAALILSVNPLLSAQQVVDILKQNTDDLGTPGFDQYFGYGRVNVAKAVAAAKIALVPSDTQPPTVSISSPGNGSIVKGSVAINVAATDNYGVTRVDLFLDGALFASDATSPFAFSWDSTTVADGKHTLQAQAFDAAGNSAASSIFSVTVQNTVDTTPPTITTISPVNGSSVTGLRRVTITTSATDNVAVSKLQLYVDGILKSTVAGSSLSFNWDQRGVAIGSHSITVKAFDTAGNTSSATSVVQR</sequence>
<comment type="caution">
    <text evidence="11">The sequence shown here is derived from an EMBL/GenBank/DDBJ whole genome shotgun (WGS) entry which is preliminary data.</text>
</comment>
<gene>
    <name evidence="11" type="ORF">JN12_02419</name>
</gene>
<dbReference type="InterPro" id="IPR050131">
    <property type="entry name" value="Peptidase_S8_subtilisin-like"/>
</dbReference>
<evidence type="ECO:0000256" key="6">
    <source>
        <dbReference type="ARBA" id="ARBA00022825"/>
    </source>
</evidence>
<evidence type="ECO:0000313" key="12">
    <source>
        <dbReference type="Proteomes" id="UP000319449"/>
    </source>
</evidence>
<feature type="signal peptide" evidence="8">
    <location>
        <begin position="1"/>
        <end position="27"/>
    </location>
</feature>
<dbReference type="PROSITE" id="PS00138">
    <property type="entry name" value="SUBTILASE_SER"/>
    <property type="match status" value="1"/>
</dbReference>
<dbReference type="CDD" id="cd07484">
    <property type="entry name" value="Peptidases_S8_Thermitase_like"/>
    <property type="match status" value="1"/>
</dbReference>
<keyword evidence="8" id="KW-0732">Signal</keyword>
<evidence type="ECO:0000256" key="8">
    <source>
        <dbReference type="SAM" id="SignalP"/>
    </source>
</evidence>
<dbReference type="Proteomes" id="UP000319449">
    <property type="component" value="Unassembled WGS sequence"/>
</dbReference>
<evidence type="ECO:0000256" key="4">
    <source>
        <dbReference type="ARBA" id="ARBA00022670"/>
    </source>
</evidence>
<evidence type="ECO:0000256" key="3">
    <source>
        <dbReference type="ARBA" id="ARBA00022525"/>
    </source>
</evidence>
<dbReference type="InterPro" id="IPR017315">
    <property type="entry name" value="Pep_S8A_subtilisin_pbac-2"/>
</dbReference>
<protein>
    <submittedName>
        <fullName evidence="11">Subtilisin family serine protease</fullName>
    </submittedName>
</protein>
<evidence type="ECO:0000256" key="2">
    <source>
        <dbReference type="ARBA" id="ARBA00011073"/>
    </source>
</evidence>
<reference evidence="11 12" key="1">
    <citation type="submission" date="2019-07" db="EMBL/GenBank/DDBJ databases">
        <title>Genomic Encyclopedia of Archaeal and Bacterial Type Strains, Phase II (KMG-II): from individual species to whole genera.</title>
        <authorList>
            <person name="Goeker M."/>
        </authorList>
    </citation>
    <scope>NUCLEOTIDE SEQUENCE [LARGE SCALE GENOMIC DNA]</scope>
    <source>
        <strain evidence="11 12">ATCC BAA-1139</strain>
    </source>
</reference>
<feature type="active site" description="Charge relay system" evidence="7">
    <location>
        <position position="332"/>
    </location>
</feature>
<feature type="domain" description="Peptidase S8/S53" evidence="9">
    <location>
        <begin position="139"/>
        <end position="380"/>
    </location>
</feature>
<dbReference type="InterPro" id="IPR023828">
    <property type="entry name" value="Peptidase_S8_Ser-AS"/>
</dbReference>
<dbReference type="Pfam" id="PF17957">
    <property type="entry name" value="Big_7"/>
    <property type="match status" value="2"/>
</dbReference>
<evidence type="ECO:0000259" key="9">
    <source>
        <dbReference type="Pfam" id="PF00082"/>
    </source>
</evidence>
<dbReference type="PROSITE" id="PS51892">
    <property type="entry name" value="SUBTILASE"/>
    <property type="match status" value="1"/>
</dbReference>
<organism evidence="11 12">
    <name type="scientific">Geobacter argillaceus</name>
    <dbReference type="NCBI Taxonomy" id="345631"/>
    <lineage>
        <taxon>Bacteria</taxon>
        <taxon>Pseudomonadati</taxon>
        <taxon>Thermodesulfobacteriota</taxon>
        <taxon>Desulfuromonadia</taxon>
        <taxon>Geobacterales</taxon>
        <taxon>Geobacteraceae</taxon>
        <taxon>Geobacter</taxon>
    </lineage>
</organism>
<accession>A0A562VLE4</accession>
<feature type="active site" description="Charge relay system" evidence="7">
    <location>
        <position position="145"/>
    </location>
</feature>
<dbReference type="GO" id="GO:0006508">
    <property type="term" value="P:proteolysis"/>
    <property type="evidence" value="ECO:0007669"/>
    <property type="project" value="UniProtKB-KW"/>
</dbReference>
<evidence type="ECO:0000256" key="5">
    <source>
        <dbReference type="ARBA" id="ARBA00022801"/>
    </source>
</evidence>
<dbReference type="PROSITE" id="PS00137">
    <property type="entry name" value="SUBTILASE_HIS"/>
    <property type="match status" value="1"/>
</dbReference>
<dbReference type="OrthoDB" id="9765693at2"/>
<dbReference type="InterPro" id="IPR022398">
    <property type="entry name" value="Peptidase_S8_His-AS"/>
</dbReference>
<comment type="subcellular location">
    <subcellularLocation>
        <location evidence="1">Secreted</location>
    </subcellularLocation>
</comment>
<dbReference type="Gene3D" id="2.60.40.10">
    <property type="entry name" value="Immunoglobulins"/>
    <property type="match status" value="2"/>
</dbReference>
<dbReference type="InterPro" id="IPR013783">
    <property type="entry name" value="Ig-like_fold"/>
</dbReference>
<dbReference type="AlphaFoldDB" id="A0A562VLE4"/>
<keyword evidence="5 7" id="KW-0378">Hydrolase</keyword>
<dbReference type="InterPro" id="IPR000209">
    <property type="entry name" value="Peptidase_S8/S53_dom"/>
</dbReference>
<dbReference type="PRINTS" id="PR00723">
    <property type="entry name" value="SUBTILISIN"/>
</dbReference>
<keyword evidence="3" id="KW-0964">Secreted</keyword>
<dbReference type="GO" id="GO:0005576">
    <property type="term" value="C:extracellular region"/>
    <property type="evidence" value="ECO:0007669"/>
    <property type="project" value="UniProtKB-SubCell"/>
</dbReference>
<feature type="active site" description="Charge relay system" evidence="7">
    <location>
        <position position="178"/>
    </location>
</feature>
<dbReference type="PANTHER" id="PTHR43806">
    <property type="entry name" value="PEPTIDASE S8"/>
    <property type="match status" value="1"/>
</dbReference>
<dbReference type="PIRSF" id="PIRSF037901">
    <property type="entry name" value="Subtilisin_rel_Nmul_A1891"/>
    <property type="match status" value="1"/>
</dbReference>
<feature type="domain" description="Fervidolysin-like N-terminal prodomain" evidence="10">
    <location>
        <begin position="23"/>
        <end position="101"/>
    </location>
</feature>
<dbReference type="GO" id="GO:0004252">
    <property type="term" value="F:serine-type endopeptidase activity"/>
    <property type="evidence" value="ECO:0007669"/>
    <property type="project" value="UniProtKB-UniRule"/>
</dbReference>
<evidence type="ECO:0000256" key="7">
    <source>
        <dbReference type="PROSITE-ProRule" id="PRU01240"/>
    </source>
</evidence>
<dbReference type="Gene3D" id="3.40.50.200">
    <property type="entry name" value="Peptidase S8/S53 domain"/>
    <property type="match status" value="1"/>
</dbReference>
<keyword evidence="6 7" id="KW-0720">Serine protease</keyword>